<reference evidence="2 3" key="1">
    <citation type="submission" date="2018-07" db="EMBL/GenBank/DDBJ databases">
        <title>Genomic Encyclopedia of Type Strains, Phase IV (KMG-IV): sequencing the most valuable type-strain genomes for metagenomic binning, comparative biology and taxonomic classification.</title>
        <authorList>
            <person name="Goeker M."/>
        </authorList>
    </citation>
    <scope>NUCLEOTIDE SEQUENCE [LARGE SCALE GENOMIC DNA]</scope>
    <source>
        <strain evidence="2 3">DSM 26725</strain>
    </source>
</reference>
<evidence type="ECO:0000256" key="1">
    <source>
        <dbReference type="SAM" id="SignalP"/>
    </source>
</evidence>
<keyword evidence="1" id="KW-0732">Signal</keyword>
<feature type="chain" id="PRO_5017797811" evidence="1">
    <location>
        <begin position="47"/>
        <end position="189"/>
    </location>
</feature>
<dbReference type="OrthoDB" id="7390986at2"/>
<organism evidence="2 3">
    <name type="scientific">Parasphingopyxis lamellibrachiae</name>
    <dbReference type="NCBI Taxonomy" id="680125"/>
    <lineage>
        <taxon>Bacteria</taxon>
        <taxon>Pseudomonadati</taxon>
        <taxon>Pseudomonadota</taxon>
        <taxon>Alphaproteobacteria</taxon>
        <taxon>Sphingomonadales</taxon>
        <taxon>Sphingomonadaceae</taxon>
        <taxon>Parasphingopyxis</taxon>
    </lineage>
</organism>
<gene>
    <name evidence="2" type="ORF">DFR46_2153</name>
</gene>
<accession>A0A3D9FHQ9</accession>
<keyword evidence="3" id="KW-1185">Reference proteome</keyword>
<dbReference type="EMBL" id="QRDP01000004">
    <property type="protein sequence ID" value="RED17117.1"/>
    <property type="molecule type" value="Genomic_DNA"/>
</dbReference>
<dbReference type="InterPro" id="IPR025514">
    <property type="entry name" value="DUF4402"/>
</dbReference>
<dbReference type="Proteomes" id="UP000256310">
    <property type="component" value="Unassembled WGS sequence"/>
</dbReference>
<name>A0A3D9FHQ9_9SPHN</name>
<evidence type="ECO:0000313" key="2">
    <source>
        <dbReference type="EMBL" id="RED17117.1"/>
    </source>
</evidence>
<dbReference type="Pfam" id="PF14352">
    <property type="entry name" value="DUF4402"/>
    <property type="match status" value="1"/>
</dbReference>
<dbReference type="AlphaFoldDB" id="A0A3D9FHQ9"/>
<proteinExistence type="predicted"/>
<feature type="signal peptide" evidence="1">
    <location>
        <begin position="1"/>
        <end position="46"/>
    </location>
</feature>
<sequence>MVRGTRSVQFYIRKVEKGLSMKNLKTVFAAGSAMIALGLGATGAHAATATADATAEILQQVQIAQVSDLNFGTIVPDTAASGVVSIAANAAGTRNCAANLTCAGAASVSSASFNVTGANGLNVDVTGLGGLTQLSDGTNNMPITLGGSSTVLAMTGSAVPLYVGGSLSVAANQPAGVYSGTFSVSVDYQ</sequence>
<protein>
    <submittedName>
        <fullName evidence="2">Uncharacterized protein DUF4402</fullName>
    </submittedName>
</protein>
<comment type="caution">
    <text evidence="2">The sequence shown here is derived from an EMBL/GenBank/DDBJ whole genome shotgun (WGS) entry which is preliminary data.</text>
</comment>
<evidence type="ECO:0000313" key="3">
    <source>
        <dbReference type="Proteomes" id="UP000256310"/>
    </source>
</evidence>